<evidence type="ECO:0000256" key="3">
    <source>
        <dbReference type="ARBA" id="ARBA00022553"/>
    </source>
</evidence>
<feature type="coiled-coil region" evidence="7">
    <location>
        <begin position="1271"/>
        <end position="1541"/>
    </location>
</feature>
<accession>A0A091NWW7</accession>
<evidence type="ECO:0000259" key="10">
    <source>
        <dbReference type="Pfam" id="PF26346"/>
    </source>
</evidence>
<dbReference type="SUPFAM" id="SSF75399">
    <property type="entry name" value="Plakin repeat"/>
    <property type="match status" value="1"/>
</dbReference>
<name>A0A091NWW7_APAVI</name>
<feature type="coiled-coil region" evidence="7">
    <location>
        <begin position="1033"/>
        <end position="1164"/>
    </location>
</feature>
<feature type="non-terminal residue" evidence="11">
    <location>
        <position position="1719"/>
    </location>
</feature>
<dbReference type="InterPro" id="IPR043197">
    <property type="entry name" value="Plakin"/>
</dbReference>
<evidence type="ECO:0000256" key="2">
    <source>
        <dbReference type="ARBA" id="ARBA00009109"/>
    </source>
</evidence>
<dbReference type="GO" id="GO:0016020">
    <property type="term" value="C:membrane"/>
    <property type="evidence" value="ECO:0007669"/>
    <property type="project" value="TreeGrafter"/>
</dbReference>
<dbReference type="FunFam" id="1.20.58.60:FF:000160">
    <property type="entry name" value="Periplakin"/>
    <property type="match status" value="1"/>
</dbReference>
<dbReference type="SMART" id="SM00150">
    <property type="entry name" value="SPEC"/>
    <property type="match status" value="5"/>
</dbReference>
<evidence type="ECO:0000256" key="1">
    <source>
        <dbReference type="ARBA" id="ARBA00004282"/>
    </source>
</evidence>
<feature type="coiled-coil region" evidence="7">
    <location>
        <begin position="740"/>
        <end position="774"/>
    </location>
</feature>
<dbReference type="FunFam" id="3.30.160.780:FF:000001">
    <property type="entry name" value="Plectin a"/>
    <property type="match status" value="1"/>
</dbReference>
<dbReference type="InterPro" id="IPR035915">
    <property type="entry name" value="Plakin_repeat_sf"/>
</dbReference>
<evidence type="ECO:0000256" key="5">
    <source>
        <dbReference type="ARBA" id="ARBA00022949"/>
    </source>
</evidence>
<dbReference type="Pfam" id="PF17902">
    <property type="entry name" value="SH3_10"/>
    <property type="match status" value="1"/>
</dbReference>
<dbReference type="GO" id="GO:0045296">
    <property type="term" value="F:cadherin binding"/>
    <property type="evidence" value="ECO:0007669"/>
    <property type="project" value="TreeGrafter"/>
</dbReference>
<keyword evidence="4" id="KW-0677">Repeat</keyword>
<dbReference type="GO" id="GO:0005882">
    <property type="term" value="C:intermediate filament"/>
    <property type="evidence" value="ECO:0007669"/>
    <property type="project" value="TreeGrafter"/>
</dbReference>
<dbReference type="Gene3D" id="3.30.160.780">
    <property type="match status" value="1"/>
</dbReference>
<evidence type="ECO:0000256" key="6">
    <source>
        <dbReference type="ARBA" id="ARBA00023054"/>
    </source>
</evidence>
<feature type="domain" description="Desmoplakin SH3" evidence="8">
    <location>
        <begin position="377"/>
        <end position="416"/>
    </location>
</feature>
<feature type="non-terminal residue" evidence="11">
    <location>
        <position position="1"/>
    </location>
</feature>
<feature type="coiled-coil region" evidence="7">
    <location>
        <begin position="1568"/>
        <end position="1616"/>
    </location>
</feature>
<dbReference type="GO" id="GO:0005198">
    <property type="term" value="F:structural molecule activity"/>
    <property type="evidence" value="ECO:0007669"/>
    <property type="project" value="TreeGrafter"/>
</dbReference>
<keyword evidence="5" id="KW-0965">Cell junction</keyword>
<dbReference type="InterPro" id="IPR041615">
    <property type="entry name" value="Desmoplakin_SH3"/>
</dbReference>
<proteinExistence type="inferred from homology"/>
<feature type="domain" description="Periplakin/Envoplakin N-terminal" evidence="9">
    <location>
        <begin position="14"/>
        <end position="105"/>
    </location>
</feature>
<dbReference type="Pfam" id="PF23160">
    <property type="entry name" value="Spectrin_1st_PEPL"/>
    <property type="match status" value="1"/>
</dbReference>
<feature type="domain" description="Periplakin-like plectin repeat" evidence="10">
    <location>
        <begin position="1208"/>
        <end position="1367"/>
    </location>
</feature>
<dbReference type="InterPro" id="IPR055419">
    <property type="entry name" value="Spectrin_PEPL/EVPL"/>
</dbReference>
<organism evidence="11 12">
    <name type="scientific">Apaloderma vittatum</name>
    <name type="common">Bar-tailed trogon</name>
    <dbReference type="NCBI Taxonomy" id="57397"/>
    <lineage>
        <taxon>Eukaryota</taxon>
        <taxon>Metazoa</taxon>
        <taxon>Chordata</taxon>
        <taxon>Craniata</taxon>
        <taxon>Vertebrata</taxon>
        <taxon>Euteleostomi</taxon>
        <taxon>Archelosauria</taxon>
        <taxon>Archosauria</taxon>
        <taxon>Dinosauria</taxon>
        <taxon>Saurischia</taxon>
        <taxon>Theropoda</taxon>
        <taxon>Coelurosauria</taxon>
        <taxon>Aves</taxon>
        <taxon>Neognathae</taxon>
        <taxon>Neoaves</taxon>
        <taxon>Telluraves</taxon>
        <taxon>Coraciimorphae</taxon>
        <taxon>Trogoniformes</taxon>
        <taxon>Trogonidae</taxon>
        <taxon>Apaloderma</taxon>
    </lineage>
</organism>
<dbReference type="PANTHER" id="PTHR23169:SF10">
    <property type="entry name" value="PERIPLAKIN"/>
    <property type="match status" value="1"/>
</dbReference>
<dbReference type="Pfam" id="PF26346">
    <property type="entry name" value="Plectin_PPL"/>
    <property type="match status" value="2"/>
</dbReference>
<dbReference type="GO" id="GO:0005737">
    <property type="term" value="C:cytoplasm"/>
    <property type="evidence" value="ECO:0007669"/>
    <property type="project" value="TreeGrafter"/>
</dbReference>
<feature type="coiled-coil region" evidence="7">
    <location>
        <begin position="4"/>
        <end position="31"/>
    </location>
</feature>
<protein>
    <submittedName>
        <fullName evidence="11">Periplakin</fullName>
    </submittedName>
</protein>
<keyword evidence="12" id="KW-1185">Reference proteome</keyword>
<reference evidence="11 12" key="1">
    <citation type="submission" date="2014-04" db="EMBL/GenBank/DDBJ databases">
        <title>Genome evolution of avian class.</title>
        <authorList>
            <person name="Zhang G."/>
            <person name="Li C."/>
        </authorList>
    </citation>
    <scope>NUCLEOTIDE SEQUENCE [LARGE SCALE GENOMIC DNA]</scope>
    <source>
        <strain evidence="11">BGI_N311</strain>
    </source>
</reference>
<dbReference type="FunFam" id="1.20.58.60:FF:000109">
    <property type="entry name" value="Periplakin"/>
    <property type="match status" value="1"/>
</dbReference>
<feature type="coiled-coil region" evidence="7">
    <location>
        <begin position="334"/>
        <end position="361"/>
    </location>
</feature>
<comment type="subcellular location">
    <subcellularLocation>
        <location evidence="1">Cell junction</location>
    </subcellularLocation>
</comment>
<keyword evidence="3" id="KW-0597">Phosphoprotein</keyword>
<evidence type="ECO:0000259" key="8">
    <source>
        <dbReference type="Pfam" id="PF17902"/>
    </source>
</evidence>
<evidence type="ECO:0000256" key="7">
    <source>
        <dbReference type="SAM" id="Coils"/>
    </source>
</evidence>
<dbReference type="InterPro" id="IPR018159">
    <property type="entry name" value="Spectrin/alpha-actinin"/>
</dbReference>
<evidence type="ECO:0000313" key="11">
    <source>
        <dbReference type="EMBL" id="KFP83970.1"/>
    </source>
</evidence>
<dbReference type="GO" id="GO:0070161">
    <property type="term" value="C:anchoring junction"/>
    <property type="evidence" value="ECO:0007669"/>
    <property type="project" value="UniProtKB-SubCell"/>
</dbReference>
<dbReference type="Proteomes" id="UP000054244">
    <property type="component" value="Unassembled WGS sequence"/>
</dbReference>
<dbReference type="SMART" id="SM00250">
    <property type="entry name" value="PLEC"/>
    <property type="match status" value="2"/>
</dbReference>
<dbReference type="EMBL" id="KL376181">
    <property type="protein sequence ID" value="KFP83970.1"/>
    <property type="molecule type" value="Genomic_DNA"/>
</dbReference>
<feature type="coiled-coil region" evidence="7">
    <location>
        <begin position="855"/>
        <end position="889"/>
    </location>
</feature>
<sequence length="1719" mass="200810">SISSKELTELIERLQKNADQVEKNIVETDSRMQNDLHKIKACQLAQYKDVTAQKLTESDKLLYVLDGDAAIARHMKHPQGDMITEDIRQLKERVANLRVKHNQIYSFPLQHIEPQVNWSTVIEEKQDALSSKGFGTDLPLVNSQVEEHNIFHNEVMAIGPHIAKEGNKEYMSDFQAKYQKLLLDSFLILLSLISAFAWQEPHLQQHLQGKEKRKLQHGNITPSVWWSCSGPFRNFIHRKLEEKEEAINKLHADGDQLLAQNHPGKNAIEAHIEAVHADWKEYLNLLICEESHLKFMEDFHKFQKDTKDAQELLKKVDTDLDQKFSPEFKDRYQLESLLRELDDQEKALDKYEEVVKSLQERSQHILPLRLQPVPVPQGQISRGTHYTLQKNSGDIWEVADSTGEKISAPGVCFMIPPPDEEAIGLADQIARHYMTVKEKTANCKNILQQRYEGLKADSIGDAASVRGRQLLAGLEKVNSDLDKQEKAITANLRPPLEQSRAVQDSTERSKDLKNITNEVRRIEPEKVRKIQECEVFIESVPNTGSATLVKNKVENTNKKYDRVVQLLSAAQEKVEVATHLEKSLQQGRDLLSTYENKLVADDTVPEDLRVVDRKKEELLAMGTELQSKRFLLNEAEQNLQRTKSCSNTLASKFQEHCPDIERQEAELYKLNQRFNNLSKQIDHRTQTLQKAKSAYSNYRTNYDKVNQFLCNIPNYEPQETDNIQQVETKLKNQAALLSDIASKEQEVQKVSATAQQYQQAVKDYELEAEKLRSILDLENGRNGYMSKKPRLQSPAAKVKEEEAVLAAKFTEVNAVNKQRLQNLEFAQSLLRQQPEPQVTQDFAQTKKSMRPVEEVWKLKKELEDETQRRQQLEAEIEAIQNNIVHLQNQKPQEMVVKKELLKKVPDPQLEESFHKLQQNLAEEQRKNQVLQDELEALKIRLRVLEHEKREGGQEYIVKEVLRIEQDKAQADEILKLKEELEELRRQEGTRESEVILLRQQIAVLSSQKNKEQEKVTEKEVLKLQNDPQLEMEFRMLQENKQRESALRQKHEEELSFLQDKLKRLEKERAIAEGKITVKEVLKVEKDLAIEREVNELRRQYEDEKSKGRSNEREKAELLRKIQLLEEENAKVVVQEKVREIVRPDPKAENEVANLRLELVEQERRYRGGDEQLKSCQSELAALRNRGPLVEVKEVIKEVIKYKNDPETEKELQRLREEIIERTGAIERADLEIYQLKQEIQALKDTKPQVHMKEVVQEILQFREDPKTREEVESLRVQLADEQMKHIDLERERLLEEERVRQKEEELSQVKEKVVQQEVVKYEQDPALKAEVNSFSQSIESELKQIDSLREELRKLQRRRSELERQLEELEKERQARREAELEVQRLKIRLNELEEQERETTERVTVKQKVILQQDPQQEKEHSLLKLELEEEKHRRQVLQTELEALRKKLLSLEKMEVKEKVVFSESVQVDKGDTEYEIQKLKSNLEEESRRKRELDADINRLETRLSEVEFNNSKSSKELDLLREENHKLHLEKQNLLMETRRLQSEIELTATEARDLRNMTHVDSGINLDSRFQALERELDDLKQLSREKDAEIEQLQNRLKTVAIKREQRENHLRRSIVVIDPDTGKEMSPEEAHVFGLIEWSLFVKLKSQECDWEEISIKGPNGESSVILDRKSGREFSIEDALKSGRLTTAQYNSYLNKEMSIQELAVLVSGSN</sequence>
<dbReference type="Gene3D" id="2.30.30.40">
    <property type="entry name" value="SH3 Domains"/>
    <property type="match status" value="1"/>
</dbReference>
<gene>
    <name evidence="11" type="ORF">N311_07614</name>
</gene>
<keyword evidence="6 7" id="KW-0175">Coiled coil</keyword>
<evidence type="ECO:0000256" key="4">
    <source>
        <dbReference type="ARBA" id="ARBA00022737"/>
    </source>
</evidence>
<dbReference type="SUPFAM" id="SSF46966">
    <property type="entry name" value="Spectrin repeat"/>
    <property type="match status" value="4"/>
</dbReference>
<dbReference type="GO" id="GO:0045104">
    <property type="term" value="P:intermediate filament cytoskeleton organization"/>
    <property type="evidence" value="ECO:0007669"/>
    <property type="project" value="InterPro"/>
</dbReference>
<evidence type="ECO:0000313" key="12">
    <source>
        <dbReference type="Proteomes" id="UP000054244"/>
    </source>
</evidence>
<dbReference type="FunFam" id="1.20.58.60:FF:000030">
    <property type="entry name" value="Short stop, isoform K"/>
    <property type="match status" value="1"/>
</dbReference>
<dbReference type="PANTHER" id="PTHR23169">
    <property type="entry name" value="ENVOPLAKIN"/>
    <property type="match status" value="1"/>
</dbReference>
<feature type="coiled-coil region" evidence="7">
    <location>
        <begin position="913"/>
        <end position="993"/>
    </location>
</feature>
<dbReference type="InterPro" id="IPR058847">
    <property type="entry name" value="Plectin_PPL"/>
</dbReference>
<dbReference type="GO" id="GO:0042060">
    <property type="term" value="P:wound healing"/>
    <property type="evidence" value="ECO:0007669"/>
    <property type="project" value="TreeGrafter"/>
</dbReference>
<evidence type="ECO:0000259" key="9">
    <source>
        <dbReference type="Pfam" id="PF23160"/>
    </source>
</evidence>
<dbReference type="InterPro" id="IPR001101">
    <property type="entry name" value="Plectin_repeat"/>
</dbReference>
<comment type="similarity">
    <text evidence="2">Belongs to the plakin or cytolinker family.</text>
</comment>
<dbReference type="Gene3D" id="1.20.58.60">
    <property type="match status" value="4"/>
</dbReference>
<feature type="domain" description="Periplakin-like plectin repeat" evidence="10">
    <location>
        <begin position="968"/>
        <end position="1131"/>
    </location>
</feature>